<dbReference type="GO" id="GO:0016491">
    <property type="term" value="F:oxidoreductase activity"/>
    <property type="evidence" value="ECO:0007669"/>
    <property type="project" value="InterPro"/>
</dbReference>
<dbReference type="InterPro" id="IPR005025">
    <property type="entry name" value="FMN_Rdtase-like_dom"/>
</dbReference>
<dbReference type="Gene3D" id="3.40.50.360">
    <property type="match status" value="1"/>
</dbReference>
<accession>A0A8J6P1U0</accession>
<evidence type="ECO:0000259" key="3">
    <source>
        <dbReference type="SMART" id="SM00226"/>
    </source>
</evidence>
<reference evidence="4 5" key="1">
    <citation type="submission" date="2020-08" db="EMBL/GenBank/DDBJ databases">
        <title>Bridging the membrane lipid divide: bacteria of the FCB group superphylum have the potential to synthesize archaeal ether lipids.</title>
        <authorList>
            <person name="Villanueva L."/>
            <person name="Von Meijenfeldt F.A.B."/>
            <person name="Westbye A.B."/>
            <person name="Yadav S."/>
            <person name="Hopmans E.C."/>
            <person name="Dutilh B.E."/>
            <person name="Sinninghe Damste J.S."/>
        </authorList>
    </citation>
    <scope>NUCLEOTIDE SEQUENCE [LARGE SCALE GENOMIC DNA]</scope>
    <source>
        <strain evidence="4">NIOZ-UU17</strain>
    </source>
</reference>
<proteinExistence type="predicted"/>
<evidence type="ECO:0000256" key="1">
    <source>
        <dbReference type="ARBA" id="ARBA00022630"/>
    </source>
</evidence>
<dbReference type="InterPro" id="IPR051796">
    <property type="entry name" value="ISF_SsuE-like"/>
</dbReference>
<keyword evidence="1" id="KW-0285">Flavoprotein</keyword>
<sequence>MFVLGLQGSPRKKGNTNFLLSAFMSTADRLGARTHIVDVVKKNIRPCIGCGYCEKNGYCITKDDDMKHEIYPLLREADVILMASPVYFYNVTAQIKALIDRTQALWSRKYKLNLTDPARNYRRGFLLSLGATRGKNLFEGVHLTAQYFFDAVGAGYNGSLTYWQIEEPGDMEKHPTVIKDVEKAVTDLLKPLQSRKKVLFACRENACRSQMAGAFAQLLGGGKLDVMTGGSIPTDKINPVMVEVMQEKGVDMAYRQPRSLEATISVLQPDEIITMGCGEECPLVTGARIQDWDLPDPAGKSIDFMREIRDKIETKVKGFIGK</sequence>
<dbReference type="Pfam" id="PF03358">
    <property type="entry name" value="FMN_red"/>
    <property type="match status" value="1"/>
</dbReference>
<dbReference type="PANTHER" id="PTHR43278">
    <property type="entry name" value="NAD(P)H-DEPENDENT FMN-CONTAINING OXIDOREDUCTASE YWQN-RELATED"/>
    <property type="match status" value="1"/>
</dbReference>
<dbReference type="Gene3D" id="3.40.50.2300">
    <property type="match status" value="1"/>
</dbReference>
<dbReference type="SUPFAM" id="SSF52218">
    <property type="entry name" value="Flavoproteins"/>
    <property type="match status" value="1"/>
</dbReference>
<dbReference type="PANTHER" id="PTHR43278:SF4">
    <property type="entry name" value="NAD(P)H-DEPENDENT FMN-CONTAINING OXIDOREDUCTASE YWQN-RELATED"/>
    <property type="match status" value="1"/>
</dbReference>
<dbReference type="InterPro" id="IPR029039">
    <property type="entry name" value="Flavoprotein-like_sf"/>
</dbReference>
<dbReference type="CDD" id="cd16345">
    <property type="entry name" value="LMWP_ArsC"/>
    <property type="match status" value="1"/>
</dbReference>
<dbReference type="InterPro" id="IPR036196">
    <property type="entry name" value="Ptyr_pPase_sf"/>
</dbReference>
<dbReference type="InterPro" id="IPR023485">
    <property type="entry name" value="Ptyr_pPase"/>
</dbReference>
<dbReference type="AlphaFoldDB" id="A0A8J6P1U0"/>
<dbReference type="EMBL" id="JACNIG010000310">
    <property type="protein sequence ID" value="MBC8433585.1"/>
    <property type="molecule type" value="Genomic_DNA"/>
</dbReference>
<feature type="domain" description="Phosphotyrosine protein phosphatase I" evidence="3">
    <location>
        <begin position="196"/>
        <end position="322"/>
    </location>
</feature>
<evidence type="ECO:0000313" key="5">
    <source>
        <dbReference type="Proteomes" id="UP000605201"/>
    </source>
</evidence>
<protein>
    <submittedName>
        <fullName evidence="4">NAD(P)H-dependent oxidoreductase</fullName>
    </submittedName>
</protein>
<dbReference type="SMART" id="SM00226">
    <property type="entry name" value="LMWPc"/>
    <property type="match status" value="1"/>
</dbReference>
<organism evidence="4 5">
    <name type="scientific">Candidatus Desulfatibia vada</name>
    <dbReference type="NCBI Taxonomy" id="2841696"/>
    <lineage>
        <taxon>Bacteria</taxon>
        <taxon>Pseudomonadati</taxon>
        <taxon>Thermodesulfobacteriota</taxon>
        <taxon>Desulfobacteria</taxon>
        <taxon>Desulfobacterales</taxon>
        <taxon>Desulfobacterales incertae sedis</taxon>
        <taxon>Candidatus Desulfatibia</taxon>
    </lineage>
</organism>
<keyword evidence="2" id="KW-0288">FMN</keyword>
<evidence type="ECO:0000256" key="2">
    <source>
        <dbReference type="ARBA" id="ARBA00022643"/>
    </source>
</evidence>
<dbReference type="Pfam" id="PF01451">
    <property type="entry name" value="LMWPc"/>
    <property type="match status" value="1"/>
</dbReference>
<dbReference type="Proteomes" id="UP000605201">
    <property type="component" value="Unassembled WGS sequence"/>
</dbReference>
<evidence type="ECO:0000313" key="4">
    <source>
        <dbReference type="EMBL" id="MBC8433585.1"/>
    </source>
</evidence>
<name>A0A8J6P1U0_9BACT</name>
<dbReference type="SUPFAM" id="SSF52788">
    <property type="entry name" value="Phosphotyrosine protein phosphatases I"/>
    <property type="match status" value="1"/>
</dbReference>
<gene>
    <name evidence="4" type="ORF">H8D96_16885</name>
</gene>
<comment type="caution">
    <text evidence="4">The sequence shown here is derived from an EMBL/GenBank/DDBJ whole genome shotgun (WGS) entry which is preliminary data.</text>
</comment>